<dbReference type="InterPro" id="IPR028896">
    <property type="entry name" value="GcvT/YgfZ/DmdA"/>
</dbReference>
<evidence type="ECO:0000256" key="1">
    <source>
        <dbReference type="ARBA" id="ARBA00008609"/>
    </source>
</evidence>
<dbReference type="RefSeq" id="WP_274144685.1">
    <property type="nucleotide sequence ID" value="NZ_JAJUBB010000021.1"/>
</dbReference>
<dbReference type="Pfam" id="PF04268">
    <property type="entry name" value="SoxG"/>
    <property type="match status" value="1"/>
</dbReference>
<sequence>MSQSNRLPDGGRIDRDSSFTFTFNDMVYQGHKGDTLASALMANGVKVVGRSFKYHRPRGILGAGAEEPNAILQVGSTPATQSPNMRATQTELFDGLDARVVNAWPSLETDAMSFVGKLGGSMMPAGFYYKTFMYPESLWPTYEKHIRNAAGLGEAPTAVDANTYDKMQHHCDVLIVGAGAAGLVAARQLVGQGLRIILVDEQSEMGGSLLHTRTQLDASPATDWVADTLSVLEQDHDCMLLPKSTAFGYYDHNFVGVLERKTDHIGEDANGIRQRIHHIRAKQVLLATGAIERPLVFGNNDLPGCMLASAVSTYLRRYAVTPGESLVLMTTNDDAYDAAIDWHLSGLHVEAIVDSRPHAEGDKTEQAKALGITVLHGHGVTNVQGSDRVTGAEVAPIDKEGRNLVGPVKVLACDVIASSGGWSPTLHLSCHTGSRPVWREDIAGFVPANTVEGMDYAGSVSGEQSLLDVMQSGFDAAERIASSLGLEGLSASLPVVETFQGSPAMHLYLVPNRLPVSRAPKQFVDFQNDVTAAGIELAVREGYESIEHIKRYTAMGFGTDQGKTGNINGMAIAANAMGKSIEETGTTIFRPMYTPVTFGALAGRDVGKLFDPERYTAIHAWHIANGAKFENVGQWKRPWYYPKGGETMGESLARECKATRESVGILDASTLGKIDIQGKDARAFLNRIYTNGWDKLAPGKCRYGLMCHEDGMVFDDGVTSCISDDHFLMTTTSGGAAGVLRWLELWHQTEWPEMEIYFTSVTDQWATMTISGPNSRNVLKKLVGDEDVSEDAMPFMSWKPMTVAGIDARVFRISFTGELSFEINVNANFGMYVWQQVMNAGEEYDITPYGTETMHILRAEKGFIIVGQDTDGSVTPQDLNMGWITGKQKTFSFIGRRSWEREDSMRTDRKQLVGLKCTEPSKVIPEGAQAVDNPEQPIPMTMVGHVTSSYYSTVLGCSIALGLIKNGLNRMGDYVYFPLADGTSLKAQICSSVFYDVKNEKPGKANEDEINAETEFSPILELPLSHIGTLKPSRAAGVHLHEHKGVSQVVLRGEPSSEFCGGVEAALGVALPTMPCSTSTSDTVEIWWQAPDEWLVISRELSATQIEQQLRANVYGHLSVTDVSGGQTLLTLSGSHAIDVLKKSTTYDVDDRHFHIGRCIGTSFAKAQVFLKHSSENTYELIVRRSFSDYVGLWIQDAADEYGIALDC</sequence>
<evidence type="ECO:0000256" key="3">
    <source>
        <dbReference type="ARBA" id="ARBA00023002"/>
    </source>
</evidence>
<feature type="domain" description="FAD/NAD(P)-binding" evidence="5">
    <location>
        <begin position="172"/>
        <end position="413"/>
    </location>
</feature>
<dbReference type="InterPro" id="IPR042204">
    <property type="entry name" value="2Fe-2S-bd_N"/>
</dbReference>
<dbReference type="Pfam" id="PF01571">
    <property type="entry name" value="GCV_T"/>
    <property type="match status" value="1"/>
</dbReference>
<dbReference type="Gene3D" id="3.30.70.1520">
    <property type="entry name" value="Heterotetrameric sarcosine oxidase"/>
    <property type="match status" value="1"/>
</dbReference>
<dbReference type="InterPro" id="IPR006222">
    <property type="entry name" value="GCVT_N"/>
</dbReference>
<evidence type="ECO:0000259" key="7">
    <source>
        <dbReference type="Pfam" id="PF17806"/>
    </source>
</evidence>
<dbReference type="InterPro" id="IPR006277">
    <property type="entry name" value="Sarcosine_oxidase_asu"/>
</dbReference>
<comment type="caution">
    <text evidence="8">The sequence shown here is derived from an EMBL/GenBank/DDBJ whole genome shotgun (WGS) entry which is preliminary data.</text>
</comment>
<evidence type="ECO:0000313" key="9">
    <source>
        <dbReference type="Proteomes" id="UP001149821"/>
    </source>
</evidence>
<dbReference type="InterPro" id="IPR023753">
    <property type="entry name" value="FAD/NAD-binding_dom"/>
</dbReference>
<dbReference type="Pfam" id="PF07992">
    <property type="entry name" value="Pyr_redox_2"/>
    <property type="match status" value="1"/>
</dbReference>
<dbReference type="InterPro" id="IPR041854">
    <property type="entry name" value="BFD-like_2Fe2S-bd_dom_sf"/>
</dbReference>
<dbReference type="Gene3D" id="3.10.20.440">
    <property type="entry name" value="2Fe-2S iron-sulphur cluster binding domain, sarcosine oxidase, alpha subunit, N-terminal domain"/>
    <property type="match status" value="1"/>
</dbReference>
<keyword evidence="2" id="KW-0032">Aminotransferase</keyword>
<dbReference type="SUPFAM" id="SSF103025">
    <property type="entry name" value="Folate-binding domain"/>
    <property type="match status" value="2"/>
</dbReference>
<dbReference type="Pfam" id="PF13510">
    <property type="entry name" value="Fer2_4"/>
    <property type="match status" value="1"/>
</dbReference>
<feature type="domain" description="GCVT N-terminal" evidence="4">
    <location>
        <begin position="618"/>
        <end position="889"/>
    </location>
</feature>
<feature type="domain" description="Aminomethyltransferase C-terminal" evidence="6">
    <location>
        <begin position="910"/>
        <end position="996"/>
    </location>
</feature>
<dbReference type="Pfam" id="PF17806">
    <property type="entry name" value="SO_alpha_A3"/>
    <property type="match status" value="1"/>
</dbReference>
<keyword evidence="2" id="KW-0808">Transferase</keyword>
<dbReference type="PANTHER" id="PTHR43757">
    <property type="entry name" value="AMINOMETHYLTRANSFERASE"/>
    <property type="match status" value="1"/>
</dbReference>
<dbReference type="PANTHER" id="PTHR43757:SF2">
    <property type="entry name" value="AMINOMETHYLTRANSFERASE, MITOCHONDRIAL"/>
    <property type="match status" value="1"/>
</dbReference>
<gene>
    <name evidence="8" type="ORF">LRP49_21010</name>
</gene>
<evidence type="ECO:0000313" key="8">
    <source>
        <dbReference type="EMBL" id="MDD1783660.1"/>
    </source>
</evidence>
<keyword evidence="3" id="KW-0560">Oxidoreductase</keyword>
<dbReference type="InterPro" id="IPR007375">
    <property type="entry name" value="SoxG"/>
</dbReference>
<name>A0ABT5QT33_9GAMM</name>
<evidence type="ECO:0000256" key="2">
    <source>
        <dbReference type="ARBA" id="ARBA00022576"/>
    </source>
</evidence>
<dbReference type="InterPro" id="IPR041117">
    <property type="entry name" value="SoxA_A3"/>
</dbReference>
<dbReference type="Pfam" id="PF08669">
    <property type="entry name" value="GCV_T_C"/>
    <property type="match status" value="1"/>
</dbReference>
<dbReference type="InterPro" id="IPR013977">
    <property type="entry name" value="GcvT_C"/>
</dbReference>
<dbReference type="InterPro" id="IPR036188">
    <property type="entry name" value="FAD/NAD-bd_sf"/>
</dbReference>
<feature type="domain" description="SoxA A3" evidence="7">
    <location>
        <begin position="520"/>
        <end position="604"/>
    </location>
</feature>
<dbReference type="InterPro" id="IPR027266">
    <property type="entry name" value="TrmE/GcvT-like"/>
</dbReference>
<reference evidence="8" key="1">
    <citation type="submission" date="2021-12" db="EMBL/GenBank/DDBJ databases">
        <title>Enterovibrio ZSDZ35 sp. nov. and Enterovibrio ZSDZ42 sp. nov., isolated from coastal seawater in Qingdao.</title>
        <authorList>
            <person name="Zhang P."/>
        </authorList>
    </citation>
    <scope>NUCLEOTIDE SEQUENCE</scope>
    <source>
        <strain evidence="8">ZSDZ35</strain>
    </source>
</reference>
<dbReference type="Gene3D" id="3.50.50.60">
    <property type="entry name" value="FAD/NAD(P)-binding domain"/>
    <property type="match status" value="1"/>
</dbReference>
<evidence type="ECO:0000259" key="4">
    <source>
        <dbReference type="Pfam" id="PF01571"/>
    </source>
</evidence>
<comment type="similarity">
    <text evidence="1">Belongs to the GcvT family.</text>
</comment>
<dbReference type="SUPFAM" id="SSF101790">
    <property type="entry name" value="Aminomethyltransferase beta-barrel domain"/>
    <property type="match status" value="1"/>
</dbReference>
<dbReference type="Gene3D" id="1.10.10.1100">
    <property type="entry name" value="BFD-like [2Fe-2S]-binding domain"/>
    <property type="match status" value="1"/>
</dbReference>
<keyword evidence="9" id="KW-1185">Reference proteome</keyword>
<accession>A0ABT5QT33</accession>
<evidence type="ECO:0000259" key="6">
    <source>
        <dbReference type="Pfam" id="PF08669"/>
    </source>
</evidence>
<dbReference type="PRINTS" id="PR00469">
    <property type="entry name" value="PNDRDTASEII"/>
</dbReference>
<dbReference type="NCBIfam" id="TIGR01372">
    <property type="entry name" value="soxA"/>
    <property type="match status" value="1"/>
</dbReference>
<dbReference type="SUPFAM" id="SSF51905">
    <property type="entry name" value="FAD/NAD(P)-binding domain"/>
    <property type="match status" value="1"/>
</dbReference>
<organism evidence="8 9">
    <name type="scientific">Enterovibrio qingdaonensis</name>
    <dbReference type="NCBI Taxonomy" id="2899818"/>
    <lineage>
        <taxon>Bacteria</taxon>
        <taxon>Pseudomonadati</taxon>
        <taxon>Pseudomonadota</taxon>
        <taxon>Gammaproteobacteria</taxon>
        <taxon>Vibrionales</taxon>
        <taxon>Vibrionaceae</taxon>
        <taxon>Enterovibrio</taxon>
    </lineage>
</organism>
<protein>
    <submittedName>
        <fullName evidence="8">Sarcosine oxidase subunit alpha family protein</fullName>
    </submittedName>
</protein>
<dbReference type="Proteomes" id="UP001149821">
    <property type="component" value="Unassembled WGS sequence"/>
</dbReference>
<dbReference type="InterPro" id="IPR029043">
    <property type="entry name" value="GcvT/YgfZ_C"/>
</dbReference>
<dbReference type="EMBL" id="JAJUBB010000021">
    <property type="protein sequence ID" value="MDD1783660.1"/>
    <property type="molecule type" value="Genomic_DNA"/>
</dbReference>
<dbReference type="Gene3D" id="3.30.1360.120">
    <property type="entry name" value="Probable tRNA modification gtpase trme, domain 1"/>
    <property type="match status" value="2"/>
</dbReference>
<proteinExistence type="inferred from homology"/>
<evidence type="ECO:0000259" key="5">
    <source>
        <dbReference type="Pfam" id="PF07992"/>
    </source>
</evidence>